<dbReference type="OrthoDB" id="9809324at2"/>
<dbReference type="GO" id="GO:0016887">
    <property type="term" value="F:ATP hydrolysis activity"/>
    <property type="evidence" value="ECO:0007669"/>
    <property type="project" value="InterPro"/>
</dbReference>
<dbReference type="Proteomes" id="UP000248745">
    <property type="component" value="Unassembled WGS sequence"/>
</dbReference>
<dbReference type="SUPFAM" id="SSF52540">
    <property type="entry name" value="P-loop containing nucleoside triphosphate hydrolases"/>
    <property type="match status" value="1"/>
</dbReference>
<gene>
    <name evidence="2" type="ORF">DN068_00675</name>
</gene>
<proteinExistence type="predicted"/>
<dbReference type="Pfam" id="PF13304">
    <property type="entry name" value="AAA_21"/>
    <property type="match status" value="1"/>
</dbReference>
<dbReference type="InterPro" id="IPR027417">
    <property type="entry name" value="P-loop_NTPase"/>
</dbReference>
<keyword evidence="3" id="KW-1185">Reference proteome</keyword>
<keyword evidence="2" id="KW-0547">Nucleotide-binding</keyword>
<comment type="caution">
    <text evidence="2">The sequence shown here is derived from an EMBL/GenBank/DDBJ whole genome shotgun (WGS) entry which is preliminary data.</text>
</comment>
<dbReference type="RefSeq" id="WP_110996951.1">
    <property type="nucleotide sequence ID" value="NZ_QKTW01000002.1"/>
</dbReference>
<dbReference type="GO" id="GO:0005524">
    <property type="term" value="F:ATP binding"/>
    <property type="evidence" value="ECO:0007669"/>
    <property type="project" value="UniProtKB-KW"/>
</dbReference>
<reference evidence="2 3" key="1">
    <citation type="submission" date="2018-06" db="EMBL/GenBank/DDBJ databases">
        <title>Mucibacter soli gen. nov., sp. nov., a new member of the family Chitinophagaceae producing mucin.</title>
        <authorList>
            <person name="Kim M.-K."/>
            <person name="Park S."/>
            <person name="Kim T.-S."/>
            <person name="Joung Y."/>
            <person name="Han J.-H."/>
            <person name="Kim S.B."/>
        </authorList>
    </citation>
    <scope>NUCLEOTIDE SEQUENCE [LARGE SCALE GENOMIC DNA]</scope>
    <source>
        <strain evidence="2 3">R1-15</strain>
    </source>
</reference>
<evidence type="ECO:0000313" key="3">
    <source>
        <dbReference type="Proteomes" id="UP000248745"/>
    </source>
</evidence>
<dbReference type="AlphaFoldDB" id="A0A2W2AGX6"/>
<evidence type="ECO:0000259" key="1">
    <source>
        <dbReference type="Pfam" id="PF13304"/>
    </source>
</evidence>
<organism evidence="2 3">
    <name type="scientific">Taibaiella soli</name>
    <dbReference type="NCBI Taxonomy" id="1649169"/>
    <lineage>
        <taxon>Bacteria</taxon>
        <taxon>Pseudomonadati</taxon>
        <taxon>Bacteroidota</taxon>
        <taxon>Chitinophagia</taxon>
        <taxon>Chitinophagales</taxon>
        <taxon>Chitinophagaceae</taxon>
        <taxon>Taibaiella</taxon>
    </lineage>
</organism>
<protein>
    <submittedName>
        <fullName evidence="2">ATP-binding protein</fullName>
    </submittedName>
</protein>
<dbReference type="InterPro" id="IPR003959">
    <property type="entry name" value="ATPase_AAA_core"/>
</dbReference>
<keyword evidence="2" id="KW-0067">ATP-binding</keyword>
<name>A0A2W2AGX6_9BACT</name>
<accession>A0A2W2AGX6</accession>
<dbReference type="Gene3D" id="3.40.50.300">
    <property type="entry name" value="P-loop containing nucleotide triphosphate hydrolases"/>
    <property type="match status" value="1"/>
</dbReference>
<dbReference type="PANTHER" id="PTHR40396:SF1">
    <property type="entry name" value="ATPASE AAA-TYPE CORE DOMAIN-CONTAINING PROTEIN"/>
    <property type="match status" value="1"/>
</dbReference>
<feature type="domain" description="ATPase AAA-type core" evidence="1">
    <location>
        <begin position="47"/>
        <end position="361"/>
    </location>
</feature>
<sequence length="428" mass="48762">MIVNFSIQNFGSIKNKQTLSFVADKSKHLEDQYIIHTKSGLRLLKMALIYGANASGKTTVLRALDFLRELVLFPADKKTERLKFQPFLFDKFSSHEPAKLSIEFIHNDTQYFYEVEVYNQAIANERLDCGKANVYRRTTDSETQFSHITFGGKFIVDKFSKRALESNTLWNNTVLGGFLKTNIDIKVLGEVVDWFINCLSLLIDPEVMLDRFITSLIDIGRIHKSNIIKILKKADLNISDIILNDDQSDFSINLMNALNEAGVADDIKEKIKSDKLMSIEFEHSINGTKYFLPFSIESLGTQRYYGLAGLLTILIKSTSIVQIDELELSLHPDLFNHFLLSFLVNAKSSQLIATTHNREILNNRDIFRDDAIWFTEKDEESATNLYSLADFDTSVIRDTSNVYNAYKIGKLGGIPNLGDYYIDFSDGE</sequence>
<dbReference type="PANTHER" id="PTHR40396">
    <property type="entry name" value="ATPASE-LIKE PROTEIN"/>
    <property type="match status" value="1"/>
</dbReference>
<evidence type="ECO:0000313" key="2">
    <source>
        <dbReference type="EMBL" id="PZF74745.1"/>
    </source>
</evidence>
<dbReference type="EMBL" id="QKTW01000002">
    <property type="protein sequence ID" value="PZF74745.1"/>
    <property type="molecule type" value="Genomic_DNA"/>
</dbReference>